<dbReference type="Pfam" id="PF12796">
    <property type="entry name" value="Ank_2"/>
    <property type="match status" value="2"/>
</dbReference>
<evidence type="ECO:0000313" key="5">
    <source>
        <dbReference type="Proteomes" id="UP000770717"/>
    </source>
</evidence>
<accession>A0A8J6C6J6</accession>
<dbReference type="InterPro" id="IPR036770">
    <property type="entry name" value="Ankyrin_rpt-contain_sf"/>
</dbReference>
<keyword evidence="2 3" id="KW-0040">ANK repeat</keyword>
<feature type="repeat" description="ANK" evidence="3">
    <location>
        <begin position="46"/>
        <end position="68"/>
    </location>
</feature>
<dbReference type="OrthoDB" id="10039052at2759"/>
<reference evidence="4" key="1">
    <citation type="thesis" date="2020" institute="ProQuest LLC" country="789 East Eisenhower Parkway, Ann Arbor, MI, USA">
        <title>Comparative Genomics and Chromosome Evolution.</title>
        <authorList>
            <person name="Mudd A.B."/>
        </authorList>
    </citation>
    <scope>NUCLEOTIDE SEQUENCE</scope>
    <source>
        <strain evidence="4">HN-11 Male</strain>
        <tissue evidence="4">Kidney and liver</tissue>
    </source>
</reference>
<dbReference type="PROSITE" id="PS50297">
    <property type="entry name" value="ANK_REP_REGION"/>
    <property type="match status" value="4"/>
</dbReference>
<dbReference type="AlphaFoldDB" id="A0A8J6C6J6"/>
<feature type="repeat" description="ANK" evidence="3">
    <location>
        <begin position="13"/>
        <end position="45"/>
    </location>
</feature>
<dbReference type="SMART" id="SM00248">
    <property type="entry name" value="ANK"/>
    <property type="match status" value="4"/>
</dbReference>
<dbReference type="GO" id="GO:0005829">
    <property type="term" value="C:cytosol"/>
    <property type="evidence" value="ECO:0007669"/>
    <property type="project" value="TreeGrafter"/>
</dbReference>
<dbReference type="EMBL" id="WNTK01003904">
    <property type="protein sequence ID" value="KAG9464782.1"/>
    <property type="molecule type" value="Genomic_DNA"/>
</dbReference>
<organism evidence="4 5">
    <name type="scientific">Eleutherodactylus coqui</name>
    <name type="common">Puerto Rican coqui</name>
    <dbReference type="NCBI Taxonomy" id="57060"/>
    <lineage>
        <taxon>Eukaryota</taxon>
        <taxon>Metazoa</taxon>
        <taxon>Chordata</taxon>
        <taxon>Craniata</taxon>
        <taxon>Vertebrata</taxon>
        <taxon>Euteleostomi</taxon>
        <taxon>Amphibia</taxon>
        <taxon>Batrachia</taxon>
        <taxon>Anura</taxon>
        <taxon>Neobatrachia</taxon>
        <taxon>Hyloidea</taxon>
        <taxon>Eleutherodactylidae</taxon>
        <taxon>Eleutherodactylinae</taxon>
        <taxon>Eleutherodactylus</taxon>
        <taxon>Eleutherodactylus</taxon>
    </lineage>
</organism>
<dbReference type="GO" id="GO:0046875">
    <property type="term" value="F:ephrin receptor binding"/>
    <property type="evidence" value="ECO:0007669"/>
    <property type="project" value="TreeGrafter"/>
</dbReference>
<dbReference type="Gene3D" id="1.25.40.20">
    <property type="entry name" value="Ankyrin repeat-containing domain"/>
    <property type="match status" value="1"/>
</dbReference>
<dbReference type="PANTHER" id="PTHR24174">
    <property type="entry name" value="ANKYRIN REPEAT AND STERILE ALPHA MOTIF DOMAIN-CONTAINING PROTEIN 1"/>
    <property type="match status" value="1"/>
</dbReference>
<feature type="repeat" description="ANK" evidence="3">
    <location>
        <begin position="111"/>
        <end position="143"/>
    </location>
</feature>
<evidence type="ECO:0000313" key="4">
    <source>
        <dbReference type="EMBL" id="KAG9464782.1"/>
    </source>
</evidence>
<gene>
    <name evidence="4" type="ORF">GDO78_019392</name>
</gene>
<dbReference type="PRINTS" id="PR01415">
    <property type="entry name" value="ANKYRIN"/>
</dbReference>
<evidence type="ECO:0000256" key="3">
    <source>
        <dbReference type="PROSITE-ProRule" id="PRU00023"/>
    </source>
</evidence>
<dbReference type="SUPFAM" id="SSF48403">
    <property type="entry name" value="Ankyrin repeat"/>
    <property type="match status" value="1"/>
</dbReference>
<keyword evidence="5" id="KW-1185">Reference proteome</keyword>
<dbReference type="InterPro" id="IPR033635">
    <property type="entry name" value="ANKS1/Caskin"/>
</dbReference>
<dbReference type="PANTHER" id="PTHR24174:SF4">
    <property type="entry name" value="ANKYRIN REPEAT AND SAM DOMAIN-CONTAINING PROTEIN 1A"/>
    <property type="match status" value="1"/>
</dbReference>
<keyword evidence="1" id="KW-0677">Repeat</keyword>
<proteinExistence type="predicted"/>
<sequence length="202" mass="21941">METEPPASEENNDNETALHCAAQYGHTEVVRVLLEELTDPTMRNHRMETPLDLAALYGRLEVVKLLLNAHPNLLSCHTRKHAPLHLAARNGHRAVVRVLLDAAMDINYTTEQGSALHEAALFGKADVVQMLLDAGIDVNITDNKGMTALDIVQELPSQKSQQIASLIQGHNLVRSAGKESKLQSTPLASTSICIDSQGGKVT</sequence>
<dbReference type="InterPro" id="IPR002110">
    <property type="entry name" value="Ankyrin_rpt"/>
</dbReference>
<evidence type="ECO:0000256" key="1">
    <source>
        <dbReference type="ARBA" id="ARBA00022737"/>
    </source>
</evidence>
<name>A0A8J6C6J6_ELECQ</name>
<dbReference type="PROSITE" id="PS50088">
    <property type="entry name" value="ANK_REPEAT"/>
    <property type="match status" value="4"/>
</dbReference>
<dbReference type="GO" id="GO:0048013">
    <property type="term" value="P:ephrin receptor signaling pathway"/>
    <property type="evidence" value="ECO:0007669"/>
    <property type="project" value="TreeGrafter"/>
</dbReference>
<comment type="caution">
    <text evidence="4">The sequence shown here is derived from an EMBL/GenBank/DDBJ whole genome shotgun (WGS) entry which is preliminary data.</text>
</comment>
<evidence type="ECO:0000256" key="2">
    <source>
        <dbReference type="ARBA" id="ARBA00023043"/>
    </source>
</evidence>
<dbReference type="Proteomes" id="UP000770717">
    <property type="component" value="Unassembled WGS sequence"/>
</dbReference>
<protein>
    <submittedName>
        <fullName evidence="4">Uncharacterized protein</fullName>
    </submittedName>
</protein>
<feature type="repeat" description="ANK" evidence="3">
    <location>
        <begin position="79"/>
        <end position="111"/>
    </location>
</feature>